<comment type="similarity">
    <text evidence="6">Belongs to the methyltransferase superfamily. RNA methyltransferase RsmG family.</text>
</comment>
<comment type="function">
    <text evidence="6">Specifically methylates the N7 position of a guanine in 16S rRNA.</text>
</comment>
<organism evidence="7">
    <name type="scientific">Bifidobacterium dentium</name>
    <dbReference type="NCBI Taxonomy" id="1689"/>
    <lineage>
        <taxon>Bacteria</taxon>
        <taxon>Bacillati</taxon>
        <taxon>Actinomycetota</taxon>
        <taxon>Actinomycetes</taxon>
        <taxon>Bifidobacteriales</taxon>
        <taxon>Bifidobacteriaceae</taxon>
        <taxon>Bifidobacterium</taxon>
    </lineage>
</organism>
<comment type="subcellular location">
    <subcellularLocation>
        <location evidence="6">Cytoplasm</location>
    </subcellularLocation>
</comment>
<dbReference type="Gene3D" id="3.40.50.150">
    <property type="entry name" value="Vaccinia Virus protein VP39"/>
    <property type="match status" value="1"/>
</dbReference>
<evidence type="ECO:0000256" key="4">
    <source>
        <dbReference type="ARBA" id="ARBA00022679"/>
    </source>
</evidence>
<feature type="binding site" evidence="6">
    <location>
        <position position="86"/>
    </location>
    <ligand>
        <name>S-adenosyl-L-methionine</name>
        <dbReference type="ChEBI" id="CHEBI:59789"/>
    </ligand>
</feature>
<dbReference type="HAMAP" id="MF_00074">
    <property type="entry name" value="16SrRNA_methyltr_G"/>
    <property type="match status" value="1"/>
</dbReference>
<sequence>MTEVTDELDNSPILEEVLGDALVKLRIFHDKLAQEGEPRGLIGPRDVSIIWERHILNSAAIVPFVREATVRRQFKTVADIGSGGGFPGIVAAACLPDHRFTLVEPMERRVEWLNECVNDMGLDNVTVVRSRANAMIDAIRGSKTSRKNRGTISHTTPVLDLDGNPIAISHPFAVVTCRAVAPMIKLSGWTLPLLETGGRLVALKGQSAQDEIDKASKEIAKRGGVRPRVVDAEVGPGLESTHILMVDKR</sequence>
<dbReference type="SUPFAM" id="SSF53335">
    <property type="entry name" value="S-adenosyl-L-methionine-dependent methyltransferases"/>
    <property type="match status" value="1"/>
</dbReference>
<dbReference type="RefSeq" id="WP_156341651.1">
    <property type="nucleotide sequence ID" value="NZ_CACRSP010000009.1"/>
</dbReference>
<gene>
    <name evidence="6 7" type="primary">rsmG</name>
    <name evidence="7" type="ORF">BDLFYP24_00356</name>
</gene>
<keyword evidence="2 6" id="KW-0698">rRNA processing</keyword>
<reference evidence="7" key="1">
    <citation type="submission" date="2019-11" db="EMBL/GenBank/DDBJ databases">
        <authorList>
            <person name="Feng L."/>
        </authorList>
    </citation>
    <scope>NUCLEOTIDE SEQUENCE</scope>
    <source>
        <strain evidence="7">BdentiumLFYP24</strain>
    </source>
</reference>
<keyword evidence="5 6" id="KW-0949">S-adenosyl-L-methionine</keyword>
<evidence type="ECO:0000256" key="3">
    <source>
        <dbReference type="ARBA" id="ARBA00022603"/>
    </source>
</evidence>
<evidence type="ECO:0000313" key="7">
    <source>
        <dbReference type="EMBL" id="VYT16483.1"/>
    </source>
</evidence>
<feature type="binding site" evidence="6">
    <location>
        <position position="81"/>
    </location>
    <ligand>
        <name>S-adenosyl-L-methionine</name>
        <dbReference type="ChEBI" id="CHEBI:59789"/>
    </ligand>
</feature>
<proteinExistence type="inferred from homology"/>
<keyword evidence="4 6" id="KW-0808">Transferase</keyword>
<accession>A0A6N2UHJ7</accession>
<dbReference type="GO" id="GO:0005829">
    <property type="term" value="C:cytosol"/>
    <property type="evidence" value="ECO:0007669"/>
    <property type="project" value="TreeGrafter"/>
</dbReference>
<dbReference type="InterPro" id="IPR029063">
    <property type="entry name" value="SAM-dependent_MTases_sf"/>
</dbReference>
<keyword evidence="1 6" id="KW-0963">Cytoplasm</keyword>
<evidence type="ECO:0000256" key="5">
    <source>
        <dbReference type="ARBA" id="ARBA00022691"/>
    </source>
</evidence>
<dbReference type="InterPro" id="IPR003682">
    <property type="entry name" value="rRNA_ssu_MeTfrase_G"/>
</dbReference>
<protein>
    <recommendedName>
        <fullName evidence="6">Ribosomal RNA small subunit methyltransferase G</fullName>
        <ecNumber evidence="6">2.1.1.-</ecNumber>
    </recommendedName>
    <alternativeName>
        <fullName evidence="6">16S rRNA 7-methylguanosine methyltransferase</fullName>
        <shortName evidence="6">16S rRNA m7G methyltransferase</shortName>
    </alternativeName>
</protein>
<dbReference type="GO" id="GO:0070043">
    <property type="term" value="F:rRNA (guanine-N7-)-methyltransferase activity"/>
    <property type="evidence" value="ECO:0007669"/>
    <property type="project" value="UniProtKB-UniRule"/>
</dbReference>
<keyword evidence="3 6" id="KW-0489">Methyltransferase</keyword>
<evidence type="ECO:0000256" key="2">
    <source>
        <dbReference type="ARBA" id="ARBA00022552"/>
    </source>
</evidence>
<comment type="caution">
    <text evidence="6">Lacks conserved residue(s) required for the propagation of feature annotation.</text>
</comment>
<dbReference type="Pfam" id="PF02527">
    <property type="entry name" value="GidB"/>
    <property type="match status" value="2"/>
</dbReference>
<dbReference type="AlphaFoldDB" id="A0A6N2UHJ7"/>
<dbReference type="PANTHER" id="PTHR31760:SF0">
    <property type="entry name" value="S-ADENOSYL-L-METHIONINE-DEPENDENT METHYLTRANSFERASES SUPERFAMILY PROTEIN"/>
    <property type="match status" value="1"/>
</dbReference>
<feature type="binding site" evidence="6">
    <location>
        <position position="178"/>
    </location>
    <ligand>
        <name>S-adenosyl-L-methionine</name>
        <dbReference type="ChEBI" id="CHEBI:59789"/>
    </ligand>
</feature>
<dbReference type="EMBL" id="CACRSP010000009">
    <property type="protein sequence ID" value="VYT16483.1"/>
    <property type="molecule type" value="Genomic_DNA"/>
</dbReference>
<dbReference type="EC" id="2.1.1.-" evidence="6"/>
<evidence type="ECO:0000256" key="1">
    <source>
        <dbReference type="ARBA" id="ARBA00022490"/>
    </source>
</evidence>
<dbReference type="PANTHER" id="PTHR31760">
    <property type="entry name" value="S-ADENOSYL-L-METHIONINE-DEPENDENT METHYLTRANSFERASES SUPERFAMILY PROTEIN"/>
    <property type="match status" value="1"/>
</dbReference>
<evidence type="ECO:0000256" key="6">
    <source>
        <dbReference type="HAMAP-Rule" id="MF_00074"/>
    </source>
</evidence>
<name>A0A6N2UHJ7_9BIFI</name>